<organism evidence="3 4">
    <name type="scientific">Solibacillus merdavium</name>
    <dbReference type="NCBI Taxonomy" id="2762218"/>
    <lineage>
        <taxon>Bacteria</taxon>
        <taxon>Bacillati</taxon>
        <taxon>Bacillota</taxon>
        <taxon>Bacilli</taxon>
        <taxon>Bacillales</taxon>
        <taxon>Caryophanaceae</taxon>
        <taxon>Solibacillus</taxon>
    </lineage>
</organism>
<dbReference type="Pfam" id="PF20250">
    <property type="entry name" value="FapA_N"/>
    <property type="match status" value="1"/>
</dbReference>
<dbReference type="PANTHER" id="PTHR38032:SF1">
    <property type="entry name" value="RNA-BINDING PROTEIN KHPB N-TERMINAL DOMAIN-CONTAINING PROTEIN"/>
    <property type="match status" value="1"/>
</dbReference>
<feature type="domain" description="Flagellar Assembly Protein A N-terminal region" evidence="2">
    <location>
        <begin position="71"/>
        <end position="238"/>
    </location>
</feature>
<dbReference type="InterPro" id="IPR046866">
    <property type="entry name" value="FapA_N"/>
</dbReference>
<reference evidence="3 4" key="1">
    <citation type="submission" date="2020-08" db="EMBL/GenBank/DDBJ databases">
        <title>A Genomic Blueprint of the Chicken Gut Microbiome.</title>
        <authorList>
            <person name="Gilroy R."/>
            <person name="Ravi A."/>
            <person name="Getino M."/>
            <person name="Pursley I."/>
            <person name="Horton D.L."/>
            <person name="Alikhan N.-F."/>
            <person name="Baker D."/>
            <person name="Gharbi K."/>
            <person name="Hall N."/>
            <person name="Watson M."/>
            <person name="Adriaenssens E.M."/>
            <person name="Foster-Nyarko E."/>
            <person name="Jarju S."/>
            <person name="Secka A."/>
            <person name="Antonio M."/>
            <person name="Oren A."/>
            <person name="Chaudhuri R."/>
            <person name="La Ragione R.M."/>
            <person name="Hildebrand F."/>
            <person name="Pallen M.J."/>
        </authorList>
    </citation>
    <scope>NUCLEOTIDE SEQUENCE [LARGE SCALE GENOMIC DNA]</scope>
    <source>
        <strain evidence="3 4">Sa1YVA6</strain>
    </source>
</reference>
<evidence type="ECO:0000313" key="3">
    <source>
        <dbReference type="EMBL" id="MBD8033432.1"/>
    </source>
</evidence>
<protein>
    <submittedName>
        <fullName evidence="3">DUF342 domain-containing protein</fullName>
    </submittedName>
</protein>
<dbReference type="InterPro" id="IPR005646">
    <property type="entry name" value="FapA"/>
</dbReference>
<evidence type="ECO:0000313" key="4">
    <source>
        <dbReference type="Proteomes" id="UP000600565"/>
    </source>
</evidence>
<keyword evidence="4" id="KW-1185">Reference proteome</keyword>
<dbReference type="PANTHER" id="PTHR38032">
    <property type="entry name" value="POLYMERASE-RELATED"/>
    <property type="match status" value="1"/>
</dbReference>
<dbReference type="Pfam" id="PF03961">
    <property type="entry name" value="FapA"/>
    <property type="match status" value="1"/>
</dbReference>
<dbReference type="EMBL" id="JACSPW010000008">
    <property type="protein sequence ID" value="MBD8033432.1"/>
    <property type="molecule type" value="Genomic_DNA"/>
</dbReference>
<gene>
    <name evidence="3" type="ORF">H9632_10155</name>
</gene>
<evidence type="ECO:0000259" key="2">
    <source>
        <dbReference type="Pfam" id="PF20250"/>
    </source>
</evidence>
<comment type="caution">
    <text evidence="3">The sequence shown here is derived from an EMBL/GenBank/DDBJ whole genome shotgun (WGS) entry which is preliminary data.</text>
</comment>
<dbReference type="Proteomes" id="UP000600565">
    <property type="component" value="Unassembled WGS sequence"/>
</dbReference>
<sequence length="523" mass="57703">MVIFENSFFEITVDDEKVYIKTIQPGFLLKDFDMIVRVNPRIKLTNFAILKKVLMEITPTPIEIGTWLPAITVEVSRDKMAASLFVYETVESIRANPQLFLDDVENILSQNNIRYGIIDIQIESIVSGKAIMIAQGTPPVKGEDAKISYLQIPNRKPVIREDGTADYYDMNFIFEIEQGAWLGEKIHAKPGTPGTNVHGEPIPAQPGRDLPLKYDRKSAYEKEEDGKTVLLSKISGVYENHKGMVSVNYHLPITGDVSVETGNIDFKGSISIRGTVQPGYSVIASGDISIEGPEGVSGAKLIKSTSGDIFIRGGIFGIGQTRVEAGGSIFVKHVNEAHLVAGKDVNIGFYALGSIITAQSIFVDERKGKIIGGTAIAKNKIVSAITGNRLERRTELIINSVNKAEGLELIQSKAALLKTLQEDVMQLDSQINRLMPLVQNMTKPQLAAFEQTKEQLDSNKSLAMELDREIKQLMNDLRKVGKEEIVVKKEAYPGTYIQIGKKSSFLSTMTNGRFLIENGELNV</sequence>
<dbReference type="InterPro" id="IPR046865">
    <property type="entry name" value="FapA_b_solenoid"/>
</dbReference>
<keyword evidence="1" id="KW-0175">Coiled coil</keyword>
<accession>A0ABR8XNB8</accession>
<evidence type="ECO:0000256" key="1">
    <source>
        <dbReference type="SAM" id="Coils"/>
    </source>
</evidence>
<proteinExistence type="predicted"/>
<feature type="coiled-coil region" evidence="1">
    <location>
        <begin position="456"/>
        <end position="483"/>
    </location>
</feature>
<dbReference type="RefSeq" id="WP_191703983.1">
    <property type="nucleotide sequence ID" value="NZ_JACSPW010000008.1"/>
</dbReference>
<name>A0ABR8XNB8_9BACL</name>